<dbReference type="SUPFAM" id="SSF53790">
    <property type="entry name" value="Tetrapyrrole methylase"/>
    <property type="match status" value="1"/>
</dbReference>
<evidence type="ECO:0000256" key="11">
    <source>
        <dbReference type="ARBA" id="ARBA00047561"/>
    </source>
</evidence>
<keyword evidence="3" id="KW-0489">Methyltransferase</keyword>
<dbReference type="CDD" id="cd11642">
    <property type="entry name" value="SUMT"/>
    <property type="match status" value="1"/>
</dbReference>
<reference evidence="16" key="1">
    <citation type="submission" date="2020-05" db="EMBL/GenBank/DDBJ databases">
        <title>Phylogenomic resolution of chytrid fungi.</title>
        <authorList>
            <person name="Stajich J.E."/>
            <person name="Amses K."/>
            <person name="Simmons R."/>
            <person name="Seto K."/>
            <person name="Myers J."/>
            <person name="Bonds A."/>
            <person name="Quandt C.A."/>
            <person name="Barry K."/>
            <person name="Liu P."/>
            <person name="Grigoriev I."/>
            <person name="Longcore J.E."/>
            <person name="James T.Y."/>
        </authorList>
    </citation>
    <scope>NUCLEOTIDE SEQUENCE</scope>
    <source>
        <strain evidence="16">JEL0318</strain>
    </source>
</reference>
<sequence length="546" mass="58301">MPPRASPRKVTGGGSLIIGYRLANKHVLIVGGGKEASGRVFHALEADAIVTIICPLAGLNADVAERVRVGEVKHVDREFEDGDLWKEDGIYVDMVLSCIDDHEESRRIAVLCRQNRIPVNCADIPDLCDFYFMAQHRDGDLQIGVSTNGCGPRLGARLRDHVRDSLPPRVGEAVRKVGELRAKVRVAFPDMTEEAVNRRMRWLSALCNQWSYEELADINSEDVVMLVGAFERGEQVPPSGKTTQNGATSNGTNGTARDLKTSKSSLTPTQTSTSQTLITSYARSIPVVGGILGPVAGIACATLNTASNIVTTAKSTTETIVDTSLNILPQPLANPVRKTLSYLPLPITIAPSTSTKGQIILVGAGPGDPGLLTVNAMEALKTADLVVSDQLVPPKILALIPSKRLKLAKKKEGGKSDASQDDTNAVCLDALKRGLKVVRLKSGDPFLFGRGGEEVLFFRENGYEASLISGLSSCIAAPASVGIPVTHRGIADQLLVLSGRGEGGTLPVIPEHYEKRTTVVLMAVARLPLLVKEMVGKGYPEGMRAA</sequence>
<keyword evidence="17" id="KW-1185">Reference proteome</keyword>
<evidence type="ECO:0000313" key="17">
    <source>
        <dbReference type="Proteomes" id="UP001212841"/>
    </source>
</evidence>
<dbReference type="PANTHER" id="PTHR45790:SF6">
    <property type="entry name" value="UROPORPHYRINOGEN-III C-METHYLTRANSFERASE"/>
    <property type="match status" value="1"/>
</dbReference>
<dbReference type="GO" id="GO:0019354">
    <property type="term" value="P:siroheme biosynthetic process"/>
    <property type="evidence" value="ECO:0007669"/>
    <property type="project" value="InterPro"/>
</dbReference>
<evidence type="ECO:0000256" key="10">
    <source>
        <dbReference type="ARBA" id="ARBA00023268"/>
    </source>
</evidence>
<dbReference type="FunFam" id="3.40.1010.10:FF:000001">
    <property type="entry name" value="Siroheme synthase"/>
    <property type="match status" value="1"/>
</dbReference>
<evidence type="ECO:0000256" key="7">
    <source>
        <dbReference type="ARBA" id="ARBA00023027"/>
    </source>
</evidence>
<dbReference type="InterPro" id="IPR000878">
    <property type="entry name" value="4pyrrol_Mease"/>
</dbReference>
<keyword evidence="9" id="KW-0627">Porphyrin biosynthesis</keyword>
<comment type="pathway">
    <text evidence="1">Porphyrin-containing compound metabolism; siroheme biosynthesis; sirohydrochlorin from precorrin-2: step 1/1.</text>
</comment>
<dbReference type="Pfam" id="PF13241">
    <property type="entry name" value="NAD_binding_7"/>
    <property type="match status" value="1"/>
</dbReference>
<organism evidence="16 17">
    <name type="scientific">Rhizophlyctis rosea</name>
    <dbReference type="NCBI Taxonomy" id="64517"/>
    <lineage>
        <taxon>Eukaryota</taxon>
        <taxon>Fungi</taxon>
        <taxon>Fungi incertae sedis</taxon>
        <taxon>Chytridiomycota</taxon>
        <taxon>Chytridiomycota incertae sedis</taxon>
        <taxon>Chytridiomycetes</taxon>
        <taxon>Rhizophlyctidales</taxon>
        <taxon>Rhizophlyctidaceae</taxon>
        <taxon>Rhizophlyctis</taxon>
    </lineage>
</organism>
<dbReference type="Gene3D" id="3.40.1010.10">
    <property type="entry name" value="Cobalt-precorrin-4 Transmethylase, Domain 1"/>
    <property type="match status" value="1"/>
</dbReference>
<dbReference type="Pfam" id="PF14824">
    <property type="entry name" value="Sirohm_synth_M"/>
    <property type="match status" value="1"/>
</dbReference>
<dbReference type="InterPro" id="IPR028281">
    <property type="entry name" value="Sirohaem_synthase_central"/>
</dbReference>
<feature type="domain" description="Siroheme biosynthesis protein Met8 C-terminal" evidence="14">
    <location>
        <begin position="167"/>
        <end position="233"/>
    </location>
</feature>
<feature type="compositionally biased region" description="Low complexity" evidence="12">
    <location>
        <begin position="262"/>
        <end position="271"/>
    </location>
</feature>
<dbReference type="InterPro" id="IPR006367">
    <property type="entry name" value="Sirohaem_synthase_N"/>
</dbReference>
<keyword evidence="2" id="KW-0169">Cobalamin biosynthesis</keyword>
<evidence type="ECO:0000259" key="14">
    <source>
        <dbReference type="Pfam" id="PF14823"/>
    </source>
</evidence>
<evidence type="ECO:0000259" key="13">
    <source>
        <dbReference type="Pfam" id="PF00590"/>
    </source>
</evidence>
<dbReference type="Gene3D" id="3.30.950.10">
    <property type="entry name" value="Methyltransferase, Cobalt-precorrin-4 Transmethylase, Domain 2"/>
    <property type="match status" value="1"/>
</dbReference>
<name>A0AAD5X7B4_9FUNG</name>
<dbReference type="InterPro" id="IPR014776">
    <property type="entry name" value="4pyrrole_Mease_sub2"/>
</dbReference>
<dbReference type="InterPro" id="IPR012066">
    <property type="entry name" value="Met1_fungi"/>
</dbReference>
<evidence type="ECO:0000256" key="6">
    <source>
        <dbReference type="ARBA" id="ARBA00023002"/>
    </source>
</evidence>
<dbReference type="GO" id="GO:0004851">
    <property type="term" value="F:uroporphyrin-III C-methyltransferase activity"/>
    <property type="evidence" value="ECO:0007669"/>
    <property type="project" value="InterPro"/>
</dbReference>
<feature type="region of interest" description="Disordered" evidence="12">
    <location>
        <begin position="234"/>
        <end position="271"/>
    </location>
</feature>
<comment type="caution">
    <text evidence="16">The sequence shown here is derived from an EMBL/GenBank/DDBJ whole genome shotgun (WGS) entry which is preliminary data.</text>
</comment>
<evidence type="ECO:0000256" key="9">
    <source>
        <dbReference type="ARBA" id="ARBA00023244"/>
    </source>
</evidence>
<dbReference type="Gene3D" id="3.40.50.720">
    <property type="entry name" value="NAD(P)-binding Rossmann-like Domain"/>
    <property type="match status" value="1"/>
</dbReference>
<proteinExistence type="predicted"/>
<dbReference type="GO" id="GO:0016829">
    <property type="term" value="F:lyase activity"/>
    <property type="evidence" value="ECO:0007669"/>
    <property type="project" value="UniProtKB-KW"/>
</dbReference>
<accession>A0AAD5X7B4</accession>
<feature type="non-terminal residue" evidence="16">
    <location>
        <position position="546"/>
    </location>
</feature>
<dbReference type="EMBL" id="JADGJD010000197">
    <property type="protein sequence ID" value="KAJ3053580.1"/>
    <property type="molecule type" value="Genomic_DNA"/>
</dbReference>
<comment type="catalytic activity">
    <reaction evidence="11">
        <text>precorrin-2 + NAD(+) = sirohydrochlorin + NADH + 2 H(+)</text>
        <dbReference type="Rhea" id="RHEA:15613"/>
        <dbReference type="ChEBI" id="CHEBI:15378"/>
        <dbReference type="ChEBI" id="CHEBI:57540"/>
        <dbReference type="ChEBI" id="CHEBI:57945"/>
        <dbReference type="ChEBI" id="CHEBI:58351"/>
        <dbReference type="ChEBI" id="CHEBI:58827"/>
        <dbReference type="EC" id="1.3.1.76"/>
    </reaction>
</comment>
<evidence type="ECO:0000256" key="2">
    <source>
        <dbReference type="ARBA" id="ARBA00022573"/>
    </source>
</evidence>
<dbReference type="InterPro" id="IPR028162">
    <property type="entry name" value="Met8_C"/>
</dbReference>
<dbReference type="Gene3D" id="1.10.3280.10">
    <property type="entry name" value="Siroheme synthase, domain 3"/>
    <property type="match status" value="1"/>
</dbReference>
<feature type="compositionally biased region" description="Polar residues" evidence="12">
    <location>
        <begin position="240"/>
        <end position="255"/>
    </location>
</feature>
<dbReference type="InterPro" id="IPR050161">
    <property type="entry name" value="Siro_Cobalamin_biosynth"/>
</dbReference>
<keyword evidence="6" id="KW-0560">Oxidoreductase</keyword>
<dbReference type="GO" id="GO:0043115">
    <property type="term" value="F:precorrin-2 dehydrogenase activity"/>
    <property type="evidence" value="ECO:0007669"/>
    <property type="project" value="UniProtKB-EC"/>
</dbReference>
<keyword evidence="7" id="KW-0520">NAD</keyword>
<dbReference type="Pfam" id="PF14823">
    <property type="entry name" value="Sirohm_synth_C"/>
    <property type="match status" value="1"/>
</dbReference>
<gene>
    <name evidence="16" type="ORF">HK097_003907</name>
</gene>
<keyword evidence="10" id="KW-0511">Multifunctional enzyme</keyword>
<dbReference type="InterPro" id="IPR036291">
    <property type="entry name" value="NAD(P)-bd_dom_sf"/>
</dbReference>
<dbReference type="Pfam" id="PF00590">
    <property type="entry name" value="TP_methylase"/>
    <property type="match status" value="1"/>
</dbReference>
<evidence type="ECO:0000256" key="5">
    <source>
        <dbReference type="ARBA" id="ARBA00022691"/>
    </source>
</evidence>
<keyword evidence="8" id="KW-0456">Lyase</keyword>
<keyword evidence="5" id="KW-0949">S-adenosyl-L-methionine</keyword>
<keyword evidence="4" id="KW-0808">Transferase</keyword>
<dbReference type="InterPro" id="IPR014777">
    <property type="entry name" value="4pyrrole_Mease_sub1"/>
</dbReference>
<evidence type="ECO:0000256" key="12">
    <source>
        <dbReference type="SAM" id="MobiDB-lite"/>
    </source>
</evidence>
<dbReference type="SUPFAM" id="SSF51735">
    <property type="entry name" value="NAD(P)-binding Rossmann-fold domains"/>
    <property type="match status" value="1"/>
</dbReference>
<feature type="domain" description="Tetrapyrrole methylase" evidence="13">
    <location>
        <begin position="359"/>
        <end position="535"/>
    </location>
</feature>
<evidence type="ECO:0008006" key="18">
    <source>
        <dbReference type="Google" id="ProtNLM"/>
    </source>
</evidence>
<dbReference type="GO" id="GO:0032259">
    <property type="term" value="P:methylation"/>
    <property type="evidence" value="ECO:0007669"/>
    <property type="project" value="UniProtKB-KW"/>
</dbReference>
<dbReference type="InterPro" id="IPR035996">
    <property type="entry name" value="4pyrrol_Methylase_sf"/>
</dbReference>
<evidence type="ECO:0000313" key="16">
    <source>
        <dbReference type="EMBL" id="KAJ3053580.1"/>
    </source>
</evidence>
<dbReference type="GO" id="GO:0000103">
    <property type="term" value="P:sulfate assimilation"/>
    <property type="evidence" value="ECO:0007669"/>
    <property type="project" value="InterPro"/>
</dbReference>
<evidence type="ECO:0000256" key="4">
    <source>
        <dbReference type="ARBA" id="ARBA00022679"/>
    </source>
</evidence>
<feature type="domain" description="Siroheme synthase central" evidence="15">
    <location>
        <begin position="138"/>
        <end position="164"/>
    </location>
</feature>
<dbReference type="AlphaFoldDB" id="A0AAD5X7B4"/>
<evidence type="ECO:0000256" key="3">
    <source>
        <dbReference type="ARBA" id="ARBA00022603"/>
    </source>
</evidence>
<dbReference type="PIRSF" id="PIRSF036555">
    <property type="entry name" value="SUMT_yeast"/>
    <property type="match status" value="1"/>
</dbReference>
<evidence type="ECO:0000256" key="1">
    <source>
        <dbReference type="ARBA" id="ARBA00005010"/>
    </source>
</evidence>
<dbReference type="PANTHER" id="PTHR45790">
    <property type="entry name" value="SIROHEME SYNTHASE-RELATED"/>
    <property type="match status" value="1"/>
</dbReference>
<dbReference type="Proteomes" id="UP001212841">
    <property type="component" value="Unassembled WGS sequence"/>
</dbReference>
<evidence type="ECO:0000259" key="15">
    <source>
        <dbReference type="Pfam" id="PF14824"/>
    </source>
</evidence>
<evidence type="ECO:0000256" key="8">
    <source>
        <dbReference type="ARBA" id="ARBA00023239"/>
    </source>
</evidence>
<protein>
    <recommendedName>
        <fullName evidence="18">Precorrin-2 dehydrogenase</fullName>
    </recommendedName>
</protein>
<dbReference type="InterPro" id="IPR006366">
    <property type="entry name" value="CobA/CysG_C"/>
</dbReference>
<dbReference type="NCBIfam" id="TIGR01470">
    <property type="entry name" value="cysG_Nterm"/>
    <property type="match status" value="1"/>
</dbReference>
<dbReference type="SUPFAM" id="SSF75615">
    <property type="entry name" value="Siroheme synthase middle domains-like"/>
    <property type="match status" value="1"/>
</dbReference>